<evidence type="ECO:0000313" key="6">
    <source>
        <dbReference type="EMBL" id="HJG79134.1"/>
    </source>
</evidence>
<dbReference type="PANTHER" id="PTHR30537">
    <property type="entry name" value="HTH-TYPE TRANSCRIPTIONAL REGULATOR"/>
    <property type="match status" value="1"/>
</dbReference>
<dbReference type="InterPro" id="IPR058163">
    <property type="entry name" value="LysR-type_TF_proteobact-type"/>
</dbReference>
<dbReference type="PROSITE" id="PS50931">
    <property type="entry name" value="HTH_LYSR"/>
    <property type="match status" value="1"/>
</dbReference>
<evidence type="ECO:0000256" key="4">
    <source>
        <dbReference type="ARBA" id="ARBA00023163"/>
    </source>
</evidence>
<organism evidence="6 7">
    <name type="scientific">Brevibacterium senegalense</name>
    <dbReference type="NCBI Taxonomy" id="1033736"/>
    <lineage>
        <taxon>Bacteria</taxon>
        <taxon>Bacillati</taxon>
        <taxon>Actinomycetota</taxon>
        <taxon>Actinomycetes</taxon>
        <taxon>Micrococcales</taxon>
        <taxon>Brevibacteriaceae</taxon>
        <taxon>Brevibacterium</taxon>
    </lineage>
</organism>
<dbReference type="Pfam" id="PF03466">
    <property type="entry name" value="LysR_substrate"/>
    <property type="match status" value="1"/>
</dbReference>
<dbReference type="InterPro" id="IPR036388">
    <property type="entry name" value="WH-like_DNA-bd_sf"/>
</dbReference>
<dbReference type="GO" id="GO:0006351">
    <property type="term" value="P:DNA-templated transcription"/>
    <property type="evidence" value="ECO:0007669"/>
    <property type="project" value="TreeGrafter"/>
</dbReference>
<dbReference type="GO" id="GO:0003700">
    <property type="term" value="F:DNA-binding transcription factor activity"/>
    <property type="evidence" value="ECO:0007669"/>
    <property type="project" value="InterPro"/>
</dbReference>
<sequence>MQTPDASPAPAAGAGLRIAPDDLLALLAVARLGKYTAAAASMGVNHTTVSRRIAALEKAVGDRVLAASPDGWELTARGRHLLPAAEAVEAALASASQPDPATAKSTGAVIGTVRVATTPGFANWVALPAIAELQRQHPGLQVEITTVTQPARRYRSGVDIEVVVGRPDAPQSLTHFLRPYSLGLFATEEYLETHGTPQEAADMADHRLIYYPEHSVGVAELAHATQGLPEPAGFLRSNSVRLHVHATVLGMGVGLLPTYMGDTWTHGFGPAVEAPRSDAEAAPTSAPRLVRVLPDFERRMEYWAAVRPEALRSNAVEHVFHALRRAARAM</sequence>
<dbReference type="Gene3D" id="1.10.10.10">
    <property type="entry name" value="Winged helix-like DNA-binding domain superfamily/Winged helix DNA-binding domain"/>
    <property type="match status" value="1"/>
</dbReference>
<dbReference type="Gene3D" id="3.40.190.290">
    <property type="match status" value="1"/>
</dbReference>
<dbReference type="InterPro" id="IPR005119">
    <property type="entry name" value="LysR_subst-bd"/>
</dbReference>
<reference evidence="6" key="1">
    <citation type="journal article" date="2021" name="PeerJ">
        <title>Extensive microbial diversity within the chicken gut microbiome revealed by metagenomics and culture.</title>
        <authorList>
            <person name="Gilroy R."/>
            <person name="Ravi A."/>
            <person name="Getino M."/>
            <person name="Pursley I."/>
            <person name="Horton D.L."/>
            <person name="Alikhan N.F."/>
            <person name="Baker D."/>
            <person name="Gharbi K."/>
            <person name="Hall N."/>
            <person name="Watson M."/>
            <person name="Adriaenssens E.M."/>
            <person name="Foster-Nyarko E."/>
            <person name="Jarju S."/>
            <person name="Secka A."/>
            <person name="Antonio M."/>
            <person name="Oren A."/>
            <person name="Chaudhuri R.R."/>
            <person name="La Ragione R."/>
            <person name="Hildebrand F."/>
            <person name="Pallen M.J."/>
        </authorList>
    </citation>
    <scope>NUCLEOTIDE SEQUENCE</scope>
    <source>
        <strain evidence="6">ChiGjej5B5-7349</strain>
    </source>
</reference>
<name>A0A921MCZ7_9MICO</name>
<dbReference type="EMBL" id="DYUK01000038">
    <property type="protein sequence ID" value="HJG79134.1"/>
    <property type="molecule type" value="Genomic_DNA"/>
</dbReference>
<dbReference type="Proteomes" id="UP000784435">
    <property type="component" value="Unassembled WGS sequence"/>
</dbReference>
<dbReference type="Pfam" id="PF00126">
    <property type="entry name" value="HTH_1"/>
    <property type="match status" value="1"/>
</dbReference>
<dbReference type="GO" id="GO:0043565">
    <property type="term" value="F:sequence-specific DNA binding"/>
    <property type="evidence" value="ECO:0007669"/>
    <property type="project" value="TreeGrafter"/>
</dbReference>
<evidence type="ECO:0000259" key="5">
    <source>
        <dbReference type="PROSITE" id="PS50931"/>
    </source>
</evidence>
<dbReference type="SUPFAM" id="SSF53850">
    <property type="entry name" value="Periplasmic binding protein-like II"/>
    <property type="match status" value="1"/>
</dbReference>
<dbReference type="InterPro" id="IPR036390">
    <property type="entry name" value="WH_DNA-bd_sf"/>
</dbReference>
<evidence type="ECO:0000256" key="2">
    <source>
        <dbReference type="ARBA" id="ARBA00023015"/>
    </source>
</evidence>
<keyword evidence="3" id="KW-0238">DNA-binding</keyword>
<dbReference type="SUPFAM" id="SSF46785">
    <property type="entry name" value="Winged helix' DNA-binding domain"/>
    <property type="match status" value="1"/>
</dbReference>
<evidence type="ECO:0000256" key="3">
    <source>
        <dbReference type="ARBA" id="ARBA00023125"/>
    </source>
</evidence>
<keyword evidence="4" id="KW-0804">Transcription</keyword>
<evidence type="ECO:0000256" key="1">
    <source>
        <dbReference type="ARBA" id="ARBA00009437"/>
    </source>
</evidence>
<feature type="domain" description="HTH lysR-type" evidence="5">
    <location>
        <begin position="18"/>
        <end position="75"/>
    </location>
</feature>
<proteinExistence type="inferred from homology"/>
<dbReference type="AlphaFoldDB" id="A0A921MCZ7"/>
<comment type="caution">
    <text evidence="6">The sequence shown here is derived from an EMBL/GenBank/DDBJ whole genome shotgun (WGS) entry which is preliminary data.</text>
</comment>
<dbReference type="InterPro" id="IPR000847">
    <property type="entry name" value="LysR_HTH_N"/>
</dbReference>
<reference evidence="6" key="2">
    <citation type="submission" date="2021-09" db="EMBL/GenBank/DDBJ databases">
        <authorList>
            <person name="Gilroy R."/>
        </authorList>
    </citation>
    <scope>NUCLEOTIDE SEQUENCE</scope>
    <source>
        <strain evidence="6">ChiGjej5B5-7349</strain>
    </source>
</reference>
<accession>A0A921MCZ7</accession>
<protein>
    <submittedName>
        <fullName evidence="6">LysR family transcriptional regulator</fullName>
    </submittedName>
</protein>
<gene>
    <name evidence="6" type="ORF">K8V08_01845</name>
</gene>
<evidence type="ECO:0000313" key="7">
    <source>
        <dbReference type="Proteomes" id="UP000784435"/>
    </source>
</evidence>
<dbReference type="PANTHER" id="PTHR30537:SF3">
    <property type="entry name" value="TRANSCRIPTIONAL REGULATORY PROTEIN"/>
    <property type="match status" value="1"/>
</dbReference>
<comment type="similarity">
    <text evidence="1">Belongs to the LysR transcriptional regulatory family.</text>
</comment>
<keyword evidence="2" id="KW-0805">Transcription regulation</keyword>